<keyword evidence="2" id="KW-0472">Membrane</keyword>
<accession>A0A9J7BKQ2</accession>
<keyword evidence="4" id="KW-0808">Transferase</keyword>
<dbReference type="RefSeq" id="WP_260790774.1">
    <property type="nucleotide sequence ID" value="NZ_CP093313.1"/>
</dbReference>
<dbReference type="AlphaFoldDB" id="A0A9J7BKQ2"/>
<evidence type="ECO:0000313" key="5">
    <source>
        <dbReference type="Proteomes" id="UP001059380"/>
    </source>
</evidence>
<evidence type="ECO:0000313" key="4">
    <source>
        <dbReference type="EMBL" id="UWZ81845.1"/>
    </source>
</evidence>
<dbReference type="GO" id="GO:0016780">
    <property type="term" value="F:phosphotransferase activity, for other substituted phosphate groups"/>
    <property type="evidence" value="ECO:0007669"/>
    <property type="project" value="TreeGrafter"/>
</dbReference>
<sequence length="266" mass="29351">MTSLPSLIEAQDESVREVKRLTLVHSTSFSRHDAAKIATGSLWCLSSGKRAFDILVSSAILLVGGIPMLLIALMIRLTSRGPAIFSQKRVGQSGRLFSIFKFRSMVVCADECGSGLTKSGDCRVTPIGKWLRMMKLDELPQFYNVLRGDMSIVGPRPKLPQFADDRDLAYRPGITGAASLAFRREEEILASVPADQVEVFYQQRIKPLKAIIDARYSVHATFQSDLRIILSTLCASFNNEHAAALQAHDIEPLGRSAAKPVTVLRY</sequence>
<keyword evidence="5" id="KW-1185">Reference proteome</keyword>
<dbReference type="KEGG" id="orp:MOP44_14765"/>
<dbReference type="EMBL" id="CP093313">
    <property type="protein sequence ID" value="UWZ81845.1"/>
    <property type="molecule type" value="Genomic_DNA"/>
</dbReference>
<dbReference type="Pfam" id="PF02397">
    <property type="entry name" value="Bac_transf"/>
    <property type="match status" value="1"/>
</dbReference>
<protein>
    <submittedName>
        <fullName evidence="4">Sugar transferase</fullName>
    </submittedName>
</protein>
<keyword evidence="2" id="KW-1133">Transmembrane helix</keyword>
<evidence type="ECO:0000256" key="1">
    <source>
        <dbReference type="ARBA" id="ARBA00006464"/>
    </source>
</evidence>
<dbReference type="InterPro" id="IPR003362">
    <property type="entry name" value="Bact_transf"/>
</dbReference>
<feature type="transmembrane region" description="Helical" evidence="2">
    <location>
        <begin position="54"/>
        <end position="75"/>
    </location>
</feature>
<dbReference type="PANTHER" id="PTHR30576">
    <property type="entry name" value="COLANIC BIOSYNTHESIS UDP-GLUCOSE LIPID CARRIER TRANSFERASE"/>
    <property type="match status" value="1"/>
</dbReference>
<feature type="domain" description="Bacterial sugar transferase" evidence="3">
    <location>
        <begin position="49"/>
        <end position="236"/>
    </location>
</feature>
<reference evidence="4" key="1">
    <citation type="submission" date="2021-04" db="EMBL/GenBank/DDBJ databases">
        <title>Phylogenetic analysis of Acidobacteriaceae.</title>
        <authorList>
            <person name="Qiu L."/>
            <person name="Zhang Q."/>
        </authorList>
    </citation>
    <scope>NUCLEOTIDE SEQUENCE</scope>
    <source>
        <strain evidence="4">DSM 25168</strain>
    </source>
</reference>
<name>A0A9J7BKQ2_9BACT</name>
<organism evidence="4 5">
    <name type="scientific">Occallatibacter riparius</name>
    <dbReference type="NCBI Taxonomy" id="1002689"/>
    <lineage>
        <taxon>Bacteria</taxon>
        <taxon>Pseudomonadati</taxon>
        <taxon>Acidobacteriota</taxon>
        <taxon>Terriglobia</taxon>
        <taxon>Terriglobales</taxon>
        <taxon>Acidobacteriaceae</taxon>
        <taxon>Occallatibacter</taxon>
    </lineage>
</organism>
<dbReference type="PANTHER" id="PTHR30576:SF20">
    <property type="entry name" value="QUINOVOSAMINEPHOSPHOTRANSFERAE-RELATED"/>
    <property type="match status" value="1"/>
</dbReference>
<evidence type="ECO:0000256" key="2">
    <source>
        <dbReference type="SAM" id="Phobius"/>
    </source>
</evidence>
<proteinExistence type="inferred from homology"/>
<gene>
    <name evidence="4" type="ORF">MOP44_14765</name>
</gene>
<comment type="similarity">
    <text evidence="1">Belongs to the bacterial sugar transferase family.</text>
</comment>
<dbReference type="Proteomes" id="UP001059380">
    <property type="component" value="Chromosome"/>
</dbReference>
<keyword evidence="2" id="KW-0812">Transmembrane</keyword>
<evidence type="ECO:0000259" key="3">
    <source>
        <dbReference type="Pfam" id="PF02397"/>
    </source>
</evidence>